<dbReference type="PANTHER" id="PTHR43547:SF10">
    <property type="entry name" value="SENSOR HISTIDINE KINASE DCUS"/>
    <property type="match status" value="1"/>
</dbReference>
<evidence type="ECO:0000256" key="7">
    <source>
        <dbReference type="ARBA" id="ARBA00022692"/>
    </source>
</evidence>
<keyword evidence="4" id="KW-1003">Cell membrane</keyword>
<dbReference type="InterPro" id="IPR004358">
    <property type="entry name" value="Sig_transdc_His_kin-like_C"/>
</dbReference>
<evidence type="ECO:0000259" key="15">
    <source>
        <dbReference type="PROSITE" id="PS50109"/>
    </source>
</evidence>
<evidence type="ECO:0000256" key="9">
    <source>
        <dbReference type="ARBA" id="ARBA00022777"/>
    </source>
</evidence>
<dbReference type="GO" id="GO:0005886">
    <property type="term" value="C:plasma membrane"/>
    <property type="evidence" value="ECO:0007669"/>
    <property type="project" value="UniProtKB-SubCell"/>
</dbReference>
<keyword evidence="7 14" id="KW-0812">Transmembrane</keyword>
<keyword evidence="5" id="KW-0597">Phosphoprotein</keyword>
<dbReference type="InterPro" id="IPR029151">
    <property type="entry name" value="Sensor-like_sf"/>
</dbReference>
<dbReference type="SUPFAM" id="SSF55874">
    <property type="entry name" value="ATPase domain of HSP90 chaperone/DNA topoisomerase II/histidine kinase"/>
    <property type="match status" value="1"/>
</dbReference>
<keyword evidence="11 14" id="KW-1133">Transmembrane helix</keyword>
<keyword evidence="17" id="KW-1185">Reference proteome</keyword>
<dbReference type="CDD" id="cd00130">
    <property type="entry name" value="PAS"/>
    <property type="match status" value="1"/>
</dbReference>
<proteinExistence type="predicted"/>
<feature type="transmembrane region" description="Helical" evidence="14">
    <location>
        <begin position="173"/>
        <end position="199"/>
    </location>
</feature>
<keyword evidence="8" id="KW-0547">Nucleotide-binding</keyword>
<dbReference type="InterPro" id="IPR005467">
    <property type="entry name" value="His_kinase_dom"/>
</dbReference>
<reference evidence="16 17" key="1">
    <citation type="submission" date="2020-08" db="EMBL/GenBank/DDBJ databases">
        <title>Sequencing the genomes of 1000 actinobacteria strains.</title>
        <authorList>
            <person name="Klenk H.-P."/>
        </authorList>
    </citation>
    <scope>NUCLEOTIDE SEQUENCE [LARGE SCALE GENOMIC DNA]</scope>
    <source>
        <strain evidence="16 17">DSM 105369</strain>
    </source>
</reference>
<organism evidence="16 17">
    <name type="scientific">Flexivirga oryzae</name>
    <dbReference type="NCBI Taxonomy" id="1794944"/>
    <lineage>
        <taxon>Bacteria</taxon>
        <taxon>Bacillati</taxon>
        <taxon>Actinomycetota</taxon>
        <taxon>Actinomycetes</taxon>
        <taxon>Micrococcales</taxon>
        <taxon>Dermacoccaceae</taxon>
        <taxon>Flexivirga</taxon>
    </lineage>
</organism>
<keyword evidence="13 14" id="KW-0472">Membrane</keyword>
<evidence type="ECO:0000256" key="10">
    <source>
        <dbReference type="ARBA" id="ARBA00022840"/>
    </source>
</evidence>
<dbReference type="Gene3D" id="3.30.565.10">
    <property type="entry name" value="Histidine kinase-like ATPase, C-terminal domain"/>
    <property type="match status" value="1"/>
</dbReference>
<dbReference type="Pfam" id="PF02518">
    <property type="entry name" value="HATPase_c"/>
    <property type="match status" value="1"/>
</dbReference>
<gene>
    <name evidence="16" type="ORF">FHU39_004212</name>
</gene>
<evidence type="ECO:0000256" key="8">
    <source>
        <dbReference type="ARBA" id="ARBA00022741"/>
    </source>
</evidence>
<comment type="caution">
    <text evidence="16">The sequence shown here is derived from an EMBL/GenBank/DDBJ whole genome shotgun (WGS) entry which is preliminary data.</text>
</comment>
<dbReference type="Gene3D" id="3.30.450.20">
    <property type="entry name" value="PAS domain"/>
    <property type="match status" value="2"/>
</dbReference>
<dbReference type="SMART" id="SM00091">
    <property type="entry name" value="PAS"/>
    <property type="match status" value="1"/>
</dbReference>
<evidence type="ECO:0000256" key="12">
    <source>
        <dbReference type="ARBA" id="ARBA00023012"/>
    </source>
</evidence>
<dbReference type="RefSeq" id="WP_221185758.1">
    <property type="nucleotide sequence ID" value="NZ_JACHVQ010000004.1"/>
</dbReference>
<feature type="domain" description="Histidine kinase" evidence="15">
    <location>
        <begin position="320"/>
        <end position="535"/>
    </location>
</feature>
<feature type="transmembrane region" description="Helical" evidence="14">
    <location>
        <begin position="21"/>
        <end position="44"/>
    </location>
</feature>
<comment type="catalytic activity">
    <reaction evidence="1">
        <text>ATP + protein L-histidine = ADP + protein N-phospho-L-histidine.</text>
        <dbReference type="EC" id="2.7.13.3"/>
    </reaction>
</comment>
<dbReference type="PRINTS" id="PR00344">
    <property type="entry name" value="BCTRLSENSOR"/>
</dbReference>
<dbReference type="Gene3D" id="1.10.287.130">
    <property type="match status" value="1"/>
</dbReference>
<dbReference type="InterPro" id="IPR033463">
    <property type="entry name" value="sCache_3"/>
</dbReference>
<dbReference type="AlphaFoldDB" id="A0A839NEW3"/>
<keyword evidence="12" id="KW-0902">Two-component regulatory system</keyword>
<dbReference type="Pfam" id="PF14689">
    <property type="entry name" value="SPOB_a"/>
    <property type="match status" value="1"/>
</dbReference>
<evidence type="ECO:0000256" key="13">
    <source>
        <dbReference type="ARBA" id="ARBA00023136"/>
    </source>
</evidence>
<dbReference type="SMART" id="SM00387">
    <property type="entry name" value="HATPase_c"/>
    <property type="match status" value="1"/>
</dbReference>
<evidence type="ECO:0000256" key="1">
    <source>
        <dbReference type="ARBA" id="ARBA00000085"/>
    </source>
</evidence>
<sequence length="544" mass="57870">MTRAQRRGGRGLRRLPFTRQMMLLQVAVVAALGVVSLLVAGFFLRASLQHQYEQRALAVARGIAADQGLGDLVVKGKQPQVEAIAAAQEHATRALFVVVTNDRGVRLAHPNPDEIGKVVSTDPDEALAGKDNVSIERGTLGLSARGKVPLRDSNGRIVGEVSVGFAATDISDALWRVVFIVLPWALAAVLIAVLLTALLGRRLKRLTLGLEPSEVADLVREREAVLHGISEGVLAVDPDHRVTMCNSEAIRLLGKEIPIGSDLDELALAPDLQRLMSHPQEDRRAVTAVSGSRVLVATHRPVALADGTDLGGVLTVQDRTELEELTSELAGVRSMTSALRAQRHEFANRMHTVMGLLHTASVDDAIEYLSDSVKFATNEEISENPAVRSSTIRAFFAGKQSAAAESGVTLTLSEQSWVPQKLVAPVEVITVLGNLVDNAIEAARSSAARPARVEVDLLTDRNDLVISVANTGDGIPEHRAESIFVGGVSSRGTGRGMGLAIARATAEGLGGEVRLTSLGAEDSDTVFVATLPNVLETGEIQEDL</sequence>
<dbReference type="GO" id="GO:0005524">
    <property type="term" value="F:ATP binding"/>
    <property type="evidence" value="ECO:0007669"/>
    <property type="project" value="UniProtKB-KW"/>
</dbReference>
<dbReference type="InterPro" id="IPR016120">
    <property type="entry name" value="Sig_transdc_His_kin_SpoOB"/>
</dbReference>
<evidence type="ECO:0000256" key="3">
    <source>
        <dbReference type="ARBA" id="ARBA00012438"/>
    </source>
</evidence>
<dbReference type="SUPFAM" id="SSF103190">
    <property type="entry name" value="Sensory domain-like"/>
    <property type="match status" value="1"/>
</dbReference>
<dbReference type="InterPro" id="IPR000014">
    <property type="entry name" value="PAS"/>
</dbReference>
<evidence type="ECO:0000256" key="5">
    <source>
        <dbReference type="ARBA" id="ARBA00022553"/>
    </source>
</evidence>
<evidence type="ECO:0000256" key="4">
    <source>
        <dbReference type="ARBA" id="ARBA00022475"/>
    </source>
</evidence>
<protein>
    <recommendedName>
        <fullName evidence="3">histidine kinase</fullName>
        <ecNumber evidence="3">2.7.13.3</ecNumber>
    </recommendedName>
</protein>
<dbReference type="SUPFAM" id="SSF55890">
    <property type="entry name" value="Sporulation response regulatory protein Spo0B"/>
    <property type="match status" value="1"/>
</dbReference>
<dbReference type="PROSITE" id="PS50109">
    <property type="entry name" value="HIS_KIN"/>
    <property type="match status" value="1"/>
</dbReference>
<dbReference type="InterPro" id="IPR036890">
    <property type="entry name" value="HATPase_C_sf"/>
</dbReference>
<accession>A0A839NEW3</accession>
<dbReference type="EMBL" id="JACHVQ010000004">
    <property type="protein sequence ID" value="MBB2894176.1"/>
    <property type="molecule type" value="Genomic_DNA"/>
</dbReference>
<dbReference type="Pfam" id="PF17203">
    <property type="entry name" value="sCache_3_2"/>
    <property type="match status" value="1"/>
</dbReference>
<dbReference type="Pfam" id="PF13188">
    <property type="entry name" value="PAS_8"/>
    <property type="match status" value="1"/>
</dbReference>
<evidence type="ECO:0000256" key="11">
    <source>
        <dbReference type="ARBA" id="ARBA00022989"/>
    </source>
</evidence>
<dbReference type="PANTHER" id="PTHR43547">
    <property type="entry name" value="TWO-COMPONENT HISTIDINE KINASE"/>
    <property type="match status" value="1"/>
</dbReference>
<dbReference type="Proteomes" id="UP000559182">
    <property type="component" value="Unassembled WGS sequence"/>
</dbReference>
<evidence type="ECO:0000256" key="6">
    <source>
        <dbReference type="ARBA" id="ARBA00022679"/>
    </source>
</evidence>
<evidence type="ECO:0000313" key="17">
    <source>
        <dbReference type="Proteomes" id="UP000559182"/>
    </source>
</evidence>
<dbReference type="InterPro" id="IPR003594">
    <property type="entry name" value="HATPase_dom"/>
</dbReference>
<keyword evidence="10" id="KW-0067">ATP-binding</keyword>
<dbReference type="SUPFAM" id="SSF55785">
    <property type="entry name" value="PYP-like sensor domain (PAS domain)"/>
    <property type="match status" value="1"/>
</dbReference>
<dbReference type="InterPro" id="IPR035965">
    <property type="entry name" value="PAS-like_dom_sf"/>
</dbReference>
<keyword evidence="9 16" id="KW-0418">Kinase</keyword>
<comment type="subcellular location">
    <subcellularLocation>
        <location evidence="2">Cell membrane</location>
        <topology evidence="2">Multi-pass membrane protein</topology>
    </subcellularLocation>
</comment>
<evidence type="ECO:0000256" key="2">
    <source>
        <dbReference type="ARBA" id="ARBA00004651"/>
    </source>
</evidence>
<name>A0A839NEW3_9MICO</name>
<dbReference type="GO" id="GO:0000155">
    <property type="term" value="F:phosphorelay sensor kinase activity"/>
    <property type="evidence" value="ECO:0007669"/>
    <property type="project" value="InterPro"/>
</dbReference>
<keyword evidence="6 16" id="KW-0808">Transferase</keyword>
<evidence type="ECO:0000313" key="16">
    <source>
        <dbReference type="EMBL" id="MBB2894176.1"/>
    </source>
</evidence>
<evidence type="ECO:0000256" key="14">
    <source>
        <dbReference type="SAM" id="Phobius"/>
    </source>
</evidence>
<dbReference type="EC" id="2.7.13.3" evidence="3"/>
<dbReference type="InterPro" id="IPR039506">
    <property type="entry name" value="SPOB_a"/>
</dbReference>